<dbReference type="SUPFAM" id="SSF64268">
    <property type="entry name" value="PX domain"/>
    <property type="match status" value="1"/>
</dbReference>
<dbReference type="InterPro" id="IPR037191">
    <property type="entry name" value="VPS9_dom_sf"/>
</dbReference>
<proteinExistence type="predicted"/>
<dbReference type="HOGENOM" id="CLU_441060_0_0_1"/>
<accession>F0VZE8</accession>
<sequence length="620" mass="71408">MIPDNIPAKCKLRGENEQDGSKLTTEFKQMMTPHEHELQDEVHETNPEDEFCGKTSSNGPKSLLSDIRSSTLEPKECASFDAIKGVYMDTCVLVRKSNVALELLARAIEHYRNGTLSGKELGRLNPLVLQISAVLEMCSKTSVVESISSYEWNLLIIQSKGQDDTKRMHSYTNDCLPLGLRPALAIRIVNEQSIRTRWTKKIQTIYTVKVADVQTGVVWFTKKKYKDVDRLWKELRNSIDFVRLLNFPAHDRPIGKKNHDFDLTRRVETFLRNITALVAQPLTSTIGSILWKIQSFLQTPSTSVLSQNRSQPFSRQLRVYIHHILHDFMTLEGKACGRYLQRFAIQFKEQDNAMNWLDSLGNMLDEIQEYMLESRYEELMHYARHLLVFPFASEDEKCGGNGSFQQRQCHDGTLNDRLQKCITDAIRYEIEERVCTPVMETIQSSLESRLGYKEQELHARIKKLRGMPQTFYGIPIQKIAICSWQPVIQTMREMDEAFLVWDKMRKLLATAHHIHTLYKLERHLFETEFQSYKKTALMDAPNTLDPLYDVAATESNVLSGDDLLAIFTYILVQSDLKAPIISSIFLNHLCDPDKRKTEASYYVATFEAAIQHIFSVSDSQ</sequence>
<evidence type="ECO:0000313" key="3">
    <source>
        <dbReference type="EMBL" id="CCA14178.1"/>
    </source>
</evidence>
<reference evidence="3" key="1">
    <citation type="journal article" date="2011" name="PLoS Biol.">
        <title>Gene gain and loss during evolution of obligate parasitism in the white rust pathogen of Arabidopsis thaliana.</title>
        <authorList>
            <person name="Kemen E."/>
            <person name="Gardiner A."/>
            <person name="Schultz-Larsen T."/>
            <person name="Kemen A.C."/>
            <person name="Balmuth A.L."/>
            <person name="Robert-Seilaniantz A."/>
            <person name="Bailey K."/>
            <person name="Holub E."/>
            <person name="Studholme D.J."/>
            <person name="Maclean D."/>
            <person name="Jones J.D."/>
        </authorList>
    </citation>
    <scope>NUCLEOTIDE SEQUENCE</scope>
</reference>
<reference evidence="3" key="2">
    <citation type="submission" date="2011-02" db="EMBL/GenBank/DDBJ databases">
        <authorList>
            <person name="MacLean D."/>
        </authorList>
    </citation>
    <scope>NUCLEOTIDE SEQUENCE</scope>
</reference>
<feature type="region of interest" description="Disordered" evidence="1">
    <location>
        <begin position="35"/>
        <end position="57"/>
    </location>
</feature>
<dbReference type="CDD" id="cd06093">
    <property type="entry name" value="PX_domain"/>
    <property type="match status" value="1"/>
</dbReference>
<dbReference type="Gene3D" id="1.20.1050.80">
    <property type="entry name" value="VPS9 domain"/>
    <property type="match status" value="1"/>
</dbReference>
<organism evidence="3">
    <name type="scientific">Albugo laibachii Nc14</name>
    <dbReference type="NCBI Taxonomy" id="890382"/>
    <lineage>
        <taxon>Eukaryota</taxon>
        <taxon>Sar</taxon>
        <taxon>Stramenopiles</taxon>
        <taxon>Oomycota</taxon>
        <taxon>Peronosporomycetes</taxon>
        <taxon>Albuginales</taxon>
        <taxon>Albuginaceae</taxon>
        <taxon>Albugo</taxon>
    </lineage>
</organism>
<evidence type="ECO:0000256" key="1">
    <source>
        <dbReference type="SAM" id="MobiDB-lite"/>
    </source>
</evidence>
<dbReference type="GO" id="GO:0005829">
    <property type="term" value="C:cytosol"/>
    <property type="evidence" value="ECO:0007669"/>
    <property type="project" value="TreeGrafter"/>
</dbReference>
<protein>
    <submittedName>
        <fullName evidence="3">Uncharacterized protein AlNc14C2G286</fullName>
    </submittedName>
</protein>
<dbReference type="GO" id="GO:0030139">
    <property type="term" value="C:endocytic vesicle"/>
    <property type="evidence" value="ECO:0007669"/>
    <property type="project" value="TreeGrafter"/>
</dbReference>
<feature type="domain" description="VPS9" evidence="2">
    <location>
        <begin position="451"/>
        <end position="620"/>
    </location>
</feature>
<dbReference type="Gene3D" id="3.30.1520.10">
    <property type="entry name" value="Phox-like domain"/>
    <property type="match status" value="1"/>
</dbReference>
<dbReference type="InterPro" id="IPR036871">
    <property type="entry name" value="PX_dom_sf"/>
</dbReference>
<dbReference type="EMBL" id="FR824047">
    <property type="protein sequence ID" value="CCA14178.1"/>
    <property type="molecule type" value="Genomic_DNA"/>
</dbReference>
<dbReference type="InterPro" id="IPR045046">
    <property type="entry name" value="Vps9-like"/>
</dbReference>
<dbReference type="GO" id="GO:0035091">
    <property type="term" value="F:phosphatidylinositol binding"/>
    <property type="evidence" value="ECO:0007669"/>
    <property type="project" value="InterPro"/>
</dbReference>
<dbReference type="SUPFAM" id="SSF109993">
    <property type="entry name" value="VPS9 domain"/>
    <property type="match status" value="1"/>
</dbReference>
<dbReference type="GO" id="GO:0005085">
    <property type="term" value="F:guanyl-nucleotide exchange factor activity"/>
    <property type="evidence" value="ECO:0007669"/>
    <property type="project" value="InterPro"/>
</dbReference>
<gene>
    <name evidence="3" type="primary">AlNc14C2G286</name>
    <name evidence="3" type="ORF">ALNC14_003210</name>
</gene>
<dbReference type="GO" id="GO:0031267">
    <property type="term" value="F:small GTPase binding"/>
    <property type="evidence" value="ECO:0007669"/>
    <property type="project" value="TreeGrafter"/>
</dbReference>
<dbReference type="InterPro" id="IPR003123">
    <property type="entry name" value="VPS9"/>
</dbReference>
<feature type="compositionally biased region" description="Basic and acidic residues" evidence="1">
    <location>
        <begin position="35"/>
        <end position="46"/>
    </location>
</feature>
<evidence type="ECO:0000259" key="2">
    <source>
        <dbReference type="PROSITE" id="PS51205"/>
    </source>
</evidence>
<dbReference type="PANTHER" id="PTHR23101">
    <property type="entry name" value="RAB GDP/GTP EXCHANGE FACTOR"/>
    <property type="match status" value="1"/>
</dbReference>
<dbReference type="AlphaFoldDB" id="F0VZE8"/>
<name>F0VZE8_9STRA</name>
<dbReference type="PROSITE" id="PS51205">
    <property type="entry name" value="VPS9"/>
    <property type="match status" value="1"/>
</dbReference>
<dbReference type="PANTHER" id="PTHR23101:SF25">
    <property type="entry name" value="GTPASE-ACTIVATING PROTEIN AND VPS9 DOMAIN-CONTAINING PROTEIN 1"/>
    <property type="match status" value="1"/>
</dbReference>
<dbReference type="GO" id="GO:0016192">
    <property type="term" value="P:vesicle-mediated transport"/>
    <property type="evidence" value="ECO:0007669"/>
    <property type="project" value="InterPro"/>
</dbReference>
<dbReference type="Pfam" id="PF02204">
    <property type="entry name" value="VPS9"/>
    <property type="match status" value="1"/>
</dbReference>